<feature type="region of interest" description="Disordered" evidence="1">
    <location>
        <begin position="129"/>
        <end position="153"/>
    </location>
</feature>
<feature type="region of interest" description="Disordered" evidence="1">
    <location>
        <begin position="293"/>
        <end position="327"/>
    </location>
</feature>
<feature type="compositionally biased region" description="Basic residues" evidence="1">
    <location>
        <begin position="306"/>
        <end position="327"/>
    </location>
</feature>
<accession>A0A5C3MGV5</accession>
<dbReference type="AlphaFoldDB" id="A0A5C3MGV5"/>
<feature type="region of interest" description="Disordered" evidence="1">
    <location>
        <begin position="23"/>
        <end position="88"/>
    </location>
</feature>
<evidence type="ECO:0000256" key="1">
    <source>
        <dbReference type="SAM" id="MobiDB-lite"/>
    </source>
</evidence>
<dbReference type="STRING" id="68775.A0A5C3MGV5"/>
<evidence type="ECO:0000313" key="2">
    <source>
        <dbReference type="EMBL" id="TFK43616.1"/>
    </source>
</evidence>
<gene>
    <name evidence="2" type="ORF">BDQ12DRAFT_187417</name>
</gene>
<reference evidence="2 3" key="1">
    <citation type="journal article" date="2019" name="Nat. Ecol. Evol.">
        <title>Megaphylogeny resolves global patterns of mushroom evolution.</title>
        <authorList>
            <person name="Varga T."/>
            <person name="Krizsan K."/>
            <person name="Foldi C."/>
            <person name="Dima B."/>
            <person name="Sanchez-Garcia M."/>
            <person name="Sanchez-Ramirez S."/>
            <person name="Szollosi G.J."/>
            <person name="Szarkandi J.G."/>
            <person name="Papp V."/>
            <person name="Albert L."/>
            <person name="Andreopoulos W."/>
            <person name="Angelini C."/>
            <person name="Antonin V."/>
            <person name="Barry K.W."/>
            <person name="Bougher N.L."/>
            <person name="Buchanan P."/>
            <person name="Buyck B."/>
            <person name="Bense V."/>
            <person name="Catcheside P."/>
            <person name="Chovatia M."/>
            <person name="Cooper J."/>
            <person name="Damon W."/>
            <person name="Desjardin D."/>
            <person name="Finy P."/>
            <person name="Geml J."/>
            <person name="Haridas S."/>
            <person name="Hughes K."/>
            <person name="Justo A."/>
            <person name="Karasinski D."/>
            <person name="Kautmanova I."/>
            <person name="Kiss B."/>
            <person name="Kocsube S."/>
            <person name="Kotiranta H."/>
            <person name="LaButti K.M."/>
            <person name="Lechner B.E."/>
            <person name="Liimatainen K."/>
            <person name="Lipzen A."/>
            <person name="Lukacs Z."/>
            <person name="Mihaltcheva S."/>
            <person name="Morgado L.N."/>
            <person name="Niskanen T."/>
            <person name="Noordeloos M.E."/>
            <person name="Ohm R.A."/>
            <person name="Ortiz-Santana B."/>
            <person name="Ovrebo C."/>
            <person name="Racz N."/>
            <person name="Riley R."/>
            <person name="Savchenko A."/>
            <person name="Shiryaev A."/>
            <person name="Soop K."/>
            <person name="Spirin V."/>
            <person name="Szebenyi C."/>
            <person name="Tomsovsky M."/>
            <person name="Tulloss R.E."/>
            <person name="Uehling J."/>
            <person name="Grigoriev I.V."/>
            <person name="Vagvolgyi C."/>
            <person name="Papp T."/>
            <person name="Martin F.M."/>
            <person name="Miettinen O."/>
            <person name="Hibbett D.S."/>
            <person name="Nagy L.G."/>
        </authorList>
    </citation>
    <scope>NUCLEOTIDE SEQUENCE [LARGE SCALE GENOMIC DNA]</scope>
    <source>
        <strain evidence="2 3">CBS 166.37</strain>
    </source>
</reference>
<dbReference type="EMBL" id="ML213591">
    <property type="protein sequence ID" value="TFK43616.1"/>
    <property type="molecule type" value="Genomic_DNA"/>
</dbReference>
<dbReference type="GO" id="GO:0000462">
    <property type="term" value="P:maturation of SSU-rRNA from tricistronic rRNA transcript (SSU-rRNA, 5.8S rRNA, LSU-rRNA)"/>
    <property type="evidence" value="ECO:0007669"/>
    <property type="project" value="TreeGrafter"/>
</dbReference>
<feature type="compositionally biased region" description="Acidic residues" evidence="1">
    <location>
        <begin position="52"/>
        <end position="61"/>
    </location>
</feature>
<sequence>MVAEQDDLLSILNFHGQQFLQSFSLPSAEPSCNKRKRANESLASRKSPKLEQEDEGEDDEWGGITSEENGSENVSEQGIDEDSEQLDDDFRGETNVVADNVVVFSETRPQNSIADPATKAQMKAFMSSKVSKVRMEHPDAQMPVKSEADLEDEKTNAQNDAILHKLVHTKLLSGSLDSELDLTPAQRRKALAGRVLELTGGARLGKGEKSVREAERNKAAKRVREGIADKQRERDKQELEEAKNLGNYHPTLKKLYDASTSSSGPKRRDRGLKMGVGKFSGGLLHLSREEIGIAEGTWRGGSSRGSRGRGGRGSRSRGRGHGRGSSK</sequence>
<feature type="compositionally biased region" description="Acidic residues" evidence="1">
    <location>
        <begin position="78"/>
        <end position="87"/>
    </location>
</feature>
<dbReference type="PANTHER" id="PTHR28096:SF1">
    <property type="entry name" value="PROTEIN FAF1"/>
    <property type="match status" value="1"/>
</dbReference>
<feature type="region of interest" description="Disordered" evidence="1">
    <location>
        <begin position="205"/>
        <end position="278"/>
    </location>
</feature>
<dbReference type="InterPro" id="IPR053030">
    <property type="entry name" value="Ribosomal_biogenesis_FAF1-like"/>
</dbReference>
<protein>
    <submittedName>
        <fullName evidence="2">Uncharacterized protein</fullName>
    </submittedName>
</protein>
<dbReference type="GO" id="GO:0005730">
    <property type="term" value="C:nucleolus"/>
    <property type="evidence" value="ECO:0007669"/>
    <property type="project" value="TreeGrafter"/>
</dbReference>
<dbReference type="OrthoDB" id="5556956at2759"/>
<dbReference type="PANTHER" id="PTHR28096">
    <property type="entry name" value="PROTEIN FAF1"/>
    <property type="match status" value="1"/>
</dbReference>
<proteinExistence type="predicted"/>
<organism evidence="2 3">
    <name type="scientific">Crucibulum laeve</name>
    <dbReference type="NCBI Taxonomy" id="68775"/>
    <lineage>
        <taxon>Eukaryota</taxon>
        <taxon>Fungi</taxon>
        <taxon>Dikarya</taxon>
        <taxon>Basidiomycota</taxon>
        <taxon>Agaricomycotina</taxon>
        <taxon>Agaricomycetes</taxon>
        <taxon>Agaricomycetidae</taxon>
        <taxon>Agaricales</taxon>
        <taxon>Agaricineae</taxon>
        <taxon>Nidulariaceae</taxon>
        <taxon>Crucibulum</taxon>
    </lineage>
</organism>
<keyword evidence="3" id="KW-1185">Reference proteome</keyword>
<dbReference type="Proteomes" id="UP000308652">
    <property type="component" value="Unassembled WGS sequence"/>
</dbReference>
<feature type="compositionally biased region" description="Polar residues" evidence="1">
    <location>
        <begin position="66"/>
        <end position="76"/>
    </location>
</feature>
<evidence type="ECO:0000313" key="3">
    <source>
        <dbReference type="Proteomes" id="UP000308652"/>
    </source>
</evidence>
<feature type="compositionally biased region" description="Basic and acidic residues" evidence="1">
    <location>
        <begin position="205"/>
        <end position="243"/>
    </location>
</feature>
<name>A0A5C3MGV5_9AGAR</name>